<dbReference type="KEGG" id="sfeu:IM697_23330"/>
<evidence type="ECO:0000256" key="14">
    <source>
        <dbReference type="RuleBase" id="RU003560"/>
    </source>
</evidence>
<evidence type="ECO:0000313" key="15">
    <source>
        <dbReference type="EMBL" id="QOV33186.1"/>
    </source>
</evidence>
<reference evidence="15 16" key="1">
    <citation type="submission" date="2020-10" db="EMBL/GenBank/DDBJ databases">
        <title>Streptomyces ferrugineus complate genome analysis.</title>
        <authorList>
            <person name="Anwar N."/>
        </authorList>
    </citation>
    <scope>NUCLEOTIDE SEQUENCE [LARGE SCALE GENOMIC DNA]</scope>
    <source>
        <strain evidence="15 16">CCTCC AA2014009</strain>
    </source>
</reference>
<dbReference type="GO" id="GO:0030170">
    <property type="term" value="F:pyridoxal phosphate binding"/>
    <property type="evidence" value="ECO:0007669"/>
    <property type="project" value="InterPro"/>
</dbReference>
<comment type="function">
    <text evidence="2">Catalyzes reversively the conversion of L-aspartate beta-semialdehyde (ASA) to L-2,4-diaminobutyrate (DABA) by transamination with L-glutamate.</text>
</comment>
<dbReference type="Gene3D" id="3.90.1150.10">
    <property type="entry name" value="Aspartate Aminotransferase, domain 1"/>
    <property type="match status" value="1"/>
</dbReference>
<comment type="similarity">
    <text evidence="4 14">Belongs to the class-III pyridoxal-phosphate-dependent aminotransferase family.</text>
</comment>
<dbReference type="GO" id="GO:0045303">
    <property type="term" value="F:diaminobutyrate-2-oxoglutarate transaminase activity"/>
    <property type="evidence" value="ECO:0007669"/>
    <property type="project" value="UniProtKB-EC"/>
</dbReference>
<evidence type="ECO:0000256" key="1">
    <source>
        <dbReference type="ARBA" id="ARBA00001933"/>
    </source>
</evidence>
<dbReference type="PANTHER" id="PTHR43552:SF2">
    <property type="entry name" value="DIAMINOBUTYRATE--2-OXOGLUTARATE TRANSAMINASE"/>
    <property type="match status" value="1"/>
</dbReference>
<keyword evidence="9 14" id="KW-0663">Pyridoxal phosphate</keyword>
<dbReference type="EMBL" id="CP063373">
    <property type="protein sequence ID" value="QOV33186.1"/>
    <property type="molecule type" value="Genomic_DNA"/>
</dbReference>
<gene>
    <name evidence="15" type="ORF">IM697_23330</name>
</gene>
<dbReference type="Pfam" id="PF00202">
    <property type="entry name" value="Aminotran_3"/>
    <property type="match status" value="1"/>
</dbReference>
<name>A0A7M2SA59_9ACTN</name>
<proteinExistence type="inferred from homology"/>
<dbReference type="SUPFAM" id="SSF53383">
    <property type="entry name" value="PLP-dependent transferases"/>
    <property type="match status" value="1"/>
</dbReference>
<dbReference type="CDD" id="cd00610">
    <property type="entry name" value="OAT_like"/>
    <property type="match status" value="1"/>
</dbReference>
<comment type="cofactor">
    <cofactor evidence="1">
        <name>pyridoxal 5'-phosphate</name>
        <dbReference type="ChEBI" id="CHEBI:597326"/>
    </cofactor>
</comment>
<dbReference type="InterPro" id="IPR049704">
    <property type="entry name" value="Aminotrans_3_PPA_site"/>
</dbReference>
<comment type="catalytic activity">
    <reaction evidence="13">
        <text>L-2,4-diaminobutanoate + 2-oxoglutarate = L-aspartate 4-semialdehyde + L-glutamate</text>
        <dbReference type="Rhea" id="RHEA:11160"/>
        <dbReference type="ChEBI" id="CHEBI:16810"/>
        <dbReference type="ChEBI" id="CHEBI:29985"/>
        <dbReference type="ChEBI" id="CHEBI:58761"/>
        <dbReference type="ChEBI" id="CHEBI:537519"/>
        <dbReference type="EC" id="2.6.1.76"/>
    </reaction>
</comment>
<dbReference type="InterPro" id="IPR004637">
    <property type="entry name" value="Dat"/>
</dbReference>
<keyword evidence="16" id="KW-1185">Reference proteome</keyword>
<evidence type="ECO:0000313" key="16">
    <source>
        <dbReference type="Proteomes" id="UP000594205"/>
    </source>
</evidence>
<dbReference type="AlphaFoldDB" id="A0A7M2SA59"/>
<keyword evidence="8 15" id="KW-0808">Transferase</keyword>
<dbReference type="PROSITE" id="PS00600">
    <property type="entry name" value="AA_TRANSFER_CLASS_3"/>
    <property type="match status" value="1"/>
</dbReference>
<evidence type="ECO:0000256" key="5">
    <source>
        <dbReference type="ARBA" id="ARBA00013155"/>
    </source>
</evidence>
<evidence type="ECO:0000256" key="12">
    <source>
        <dbReference type="ARBA" id="ARBA00031476"/>
    </source>
</evidence>
<dbReference type="Proteomes" id="UP000594205">
    <property type="component" value="Chromosome"/>
</dbReference>
<evidence type="ECO:0000256" key="9">
    <source>
        <dbReference type="ARBA" id="ARBA00022898"/>
    </source>
</evidence>
<evidence type="ECO:0000256" key="3">
    <source>
        <dbReference type="ARBA" id="ARBA00004946"/>
    </source>
</evidence>
<accession>A0A7M2SA59</accession>
<dbReference type="InterPro" id="IPR005814">
    <property type="entry name" value="Aminotrans_3"/>
</dbReference>
<evidence type="ECO:0000256" key="7">
    <source>
        <dbReference type="ARBA" id="ARBA00022576"/>
    </source>
</evidence>
<dbReference type="InterPro" id="IPR015424">
    <property type="entry name" value="PyrdxlP-dep_Trfase"/>
</dbReference>
<organism evidence="15 16">
    <name type="scientific">Streptomyces ferrugineus</name>
    <dbReference type="NCBI Taxonomy" id="1413221"/>
    <lineage>
        <taxon>Bacteria</taxon>
        <taxon>Bacillati</taxon>
        <taxon>Actinomycetota</taxon>
        <taxon>Actinomycetes</taxon>
        <taxon>Kitasatosporales</taxon>
        <taxon>Streptomycetaceae</taxon>
        <taxon>Streptomyces</taxon>
    </lineage>
</organism>
<protein>
    <recommendedName>
        <fullName evidence="6">Diaminobutyrate--2-oxoglutarate transaminase</fullName>
        <ecNumber evidence="5">2.6.1.76</ecNumber>
    </recommendedName>
    <alternativeName>
        <fullName evidence="11">DABA aminotransferase</fullName>
    </alternativeName>
    <alternativeName>
        <fullName evidence="12">Diaminobutyrate--2-oxoglutarate aminotransferase</fullName>
    </alternativeName>
    <alternativeName>
        <fullName evidence="10">L-2,4-diaminobutyric acid transaminase</fullName>
    </alternativeName>
</protein>
<dbReference type="EC" id="2.6.1.76" evidence="5"/>
<evidence type="ECO:0000256" key="4">
    <source>
        <dbReference type="ARBA" id="ARBA00008954"/>
    </source>
</evidence>
<dbReference type="Gene3D" id="3.40.640.10">
    <property type="entry name" value="Type I PLP-dependent aspartate aminotransferase-like (Major domain)"/>
    <property type="match status" value="1"/>
</dbReference>
<dbReference type="InterPro" id="IPR015422">
    <property type="entry name" value="PyrdxlP-dep_Trfase_small"/>
</dbReference>
<comment type="pathway">
    <text evidence="3">Amine and polyamine biosynthesis; ectoine biosynthesis; L-ectoine from L-aspartate 4-semialdehyde: step 1/3.</text>
</comment>
<dbReference type="PANTHER" id="PTHR43552">
    <property type="entry name" value="DIAMINOBUTYRATE--2-OXOGLUTARATE AMINOTRANSFERASE"/>
    <property type="match status" value="1"/>
</dbReference>
<dbReference type="InterPro" id="IPR015421">
    <property type="entry name" value="PyrdxlP-dep_Trfase_major"/>
</dbReference>
<evidence type="ECO:0000256" key="11">
    <source>
        <dbReference type="ARBA" id="ARBA00030665"/>
    </source>
</evidence>
<evidence type="ECO:0000256" key="2">
    <source>
        <dbReference type="ARBA" id="ARBA00002189"/>
    </source>
</evidence>
<sequence length="421" mass="45385">MAAQPDTAVFELLESNVRSYCRSAPLVFTRAKGPHLFTEDGRRILDFFSGAGALNYGHNDEAMTEALVSHLRSGGVLHGLDLYTATKRDLLHTIQDCLLTPRGWDYKVQFCGPTGADASEAAIKLARKVTGRRGILAFNGSYHGMTAGALAVSGARRLRAYGSPGANAETTFVPYENSMYGPFDSLAHLDRLVEEAGSAFELPAAVIVESVQIQAGVFAASAEWLRGVREWTERHGVLLICDEVQSGCGRAGDFFAFDHAGIVPDIVTTAKSISGNGLPMALLFMKRELDVWEPGEHTGTFRGNQLAFITAKIALEYWQNEEFRQHLAENASALDGFARQATQLDAPVKLRWTGMLAGIDFGLGNLDAAARAQALCLDAGVLVERCGPNGEVVKLMPPINTPTDVLTEGFTAVLDVIPKAI</sequence>
<evidence type="ECO:0000256" key="13">
    <source>
        <dbReference type="ARBA" id="ARBA00049111"/>
    </source>
</evidence>
<evidence type="ECO:0000256" key="8">
    <source>
        <dbReference type="ARBA" id="ARBA00022679"/>
    </source>
</evidence>
<evidence type="ECO:0000256" key="6">
    <source>
        <dbReference type="ARBA" id="ARBA00014798"/>
    </source>
</evidence>
<keyword evidence="7 15" id="KW-0032">Aminotransferase</keyword>
<evidence type="ECO:0000256" key="10">
    <source>
        <dbReference type="ARBA" id="ARBA00029744"/>
    </source>
</evidence>
<dbReference type="NCBIfam" id="NF006733">
    <property type="entry name" value="PRK09264.1"/>
    <property type="match status" value="1"/>
</dbReference>